<comment type="function">
    <text evidence="10">Catalyzes the attachment of glutamate to tRNA(Glu) in a two-step reaction: glutamate is first activated by ATP to form Glu-AMP and then transferred to the acceptor end of tRNA(Glu).</text>
</comment>
<dbReference type="RefSeq" id="WP_379766724.1">
    <property type="nucleotide sequence ID" value="NZ_JBHSXI010000009.1"/>
</dbReference>
<dbReference type="InterPro" id="IPR014729">
    <property type="entry name" value="Rossmann-like_a/b/a_fold"/>
</dbReference>
<dbReference type="InterPro" id="IPR020058">
    <property type="entry name" value="Glu/Gln-tRNA-synth_Ib_cat-dom"/>
</dbReference>
<feature type="domain" description="Glutamyl/glutaminyl-tRNA synthetase class Ib catalytic" evidence="11">
    <location>
        <begin position="107"/>
        <end position="412"/>
    </location>
</feature>
<sequence>MDDELRERVEAAGEAAALYNALKHDSDPDVGAIMGPLMGENPDFRPHGDEIPGIVAPVVNRIADMDDGERRERLAELAPDLLAELEAEDETDDHVLPALPNAEDGAVVMRAAPNPNGPWHVGHARMPAVIGTYKERYDGEFICRFDDTDPETKRPDLDAYDAILEDIEYLGFEPDRVIRASDRLETYYDHARELIDAGGAYTCSCSGDDFSALKNDGEACPHREKDAETVRDEFSAMVDGEYDAGGMVLRVRTDIEHKNPALRDWVAFRMIDTPHPREEAADYRCWPMLDFQSGVDDHLTGVTHIIRGIDLQDSAKRQRFVYDYFGWEYPEVLHWGHVQVDEYDVKLSTSTIKELIETGELTGWDDPRAPTIRSMRRRGIQGQALVDSMTALGMSTSDVDLAMSSVYANNRDLVDDDANRYFLVRDREDDPAVALDVVGGPDAGHPPLHPDHEERGDRTVPAGRVLIEESDLPAHGDRVWLKGFGCVRHTRDAFEYVGDDIEVVREGDVDVVHWVPAAESLETLVRTIEGDVRGFSEPAIADAAVDDVVQFERVGFVRLDDFDPDPTDEADGPTGEEDLVVYYAHP</sequence>
<dbReference type="Pfam" id="PF00749">
    <property type="entry name" value="tRNA-synt_1c"/>
    <property type="match status" value="1"/>
</dbReference>
<evidence type="ECO:0000256" key="5">
    <source>
        <dbReference type="ARBA" id="ARBA00022741"/>
    </source>
</evidence>
<dbReference type="InterPro" id="IPR020056">
    <property type="entry name" value="Rbsml_bL25/Gln-tRNA_synth_N"/>
</dbReference>
<dbReference type="GO" id="GO:0006424">
    <property type="term" value="P:glutamyl-tRNA aminoacylation"/>
    <property type="evidence" value="ECO:0007669"/>
    <property type="project" value="UniProtKB-UniRule"/>
</dbReference>
<dbReference type="InterPro" id="IPR011035">
    <property type="entry name" value="Ribosomal_bL25/Gln-tRNA_synth"/>
</dbReference>
<keyword evidence="7 10" id="KW-0648">Protein biosynthesis</keyword>
<dbReference type="Gene3D" id="2.40.240.100">
    <property type="match status" value="1"/>
</dbReference>
<evidence type="ECO:0000256" key="8">
    <source>
        <dbReference type="ARBA" id="ARBA00023146"/>
    </source>
</evidence>
<dbReference type="EMBL" id="JBHSXI010000009">
    <property type="protein sequence ID" value="MFC6888893.1"/>
    <property type="molecule type" value="Genomic_DNA"/>
</dbReference>
<evidence type="ECO:0000313" key="15">
    <source>
        <dbReference type="Proteomes" id="UP001596333"/>
    </source>
</evidence>
<dbReference type="GO" id="GO:0005524">
    <property type="term" value="F:ATP binding"/>
    <property type="evidence" value="ECO:0007669"/>
    <property type="project" value="UniProtKB-UniRule"/>
</dbReference>
<dbReference type="EC" id="6.1.1.17" evidence="10"/>
<evidence type="ECO:0000259" key="11">
    <source>
        <dbReference type="Pfam" id="PF00749"/>
    </source>
</evidence>
<dbReference type="HAMAP" id="MF_02076">
    <property type="entry name" value="Glu_tRNA_synth_type2"/>
    <property type="match status" value="1"/>
</dbReference>
<comment type="subcellular location">
    <subcellularLocation>
        <location evidence="1 10">Cytoplasm</location>
    </subcellularLocation>
</comment>
<reference evidence="14 15" key="1">
    <citation type="journal article" date="2019" name="Int. J. Syst. Evol. Microbiol.">
        <title>The Global Catalogue of Microorganisms (GCM) 10K type strain sequencing project: providing services to taxonomists for standard genome sequencing and annotation.</title>
        <authorList>
            <consortium name="The Broad Institute Genomics Platform"/>
            <consortium name="The Broad Institute Genome Sequencing Center for Infectious Disease"/>
            <person name="Wu L."/>
            <person name="Ma J."/>
        </authorList>
    </citation>
    <scope>NUCLEOTIDE SEQUENCE [LARGE SCALE GENOMIC DNA]</scope>
    <source>
        <strain evidence="14 15">Y73</strain>
    </source>
</reference>
<evidence type="ECO:0000256" key="6">
    <source>
        <dbReference type="ARBA" id="ARBA00022840"/>
    </source>
</evidence>
<dbReference type="InterPro" id="IPR000924">
    <property type="entry name" value="Glu/Gln-tRNA-synth"/>
</dbReference>
<dbReference type="Gene3D" id="3.40.50.620">
    <property type="entry name" value="HUPs"/>
    <property type="match status" value="1"/>
</dbReference>
<dbReference type="NCBIfam" id="TIGR00463">
    <property type="entry name" value="gltX_arch"/>
    <property type="match status" value="1"/>
</dbReference>
<evidence type="ECO:0000256" key="7">
    <source>
        <dbReference type="ARBA" id="ARBA00022917"/>
    </source>
</evidence>
<keyword evidence="5 10" id="KW-0547">Nucleotide-binding</keyword>
<evidence type="ECO:0000256" key="10">
    <source>
        <dbReference type="HAMAP-Rule" id="MF_02076"/>
    </source>
</evidence>
<dbReference type="PANTHER" id="PTHR43097">
    <property type="entry name" value="GLUTAMINE-TRNA LIGASE"/>
    <property type="match status" value="1"/>
</dbReference>
<dbReference type="InterPro" id="IPR050132">
    <property type="entry name" value="Gln/Glu-tRNA_Ligase"/>
</dbReference>
<dbReference type="PRINTS" id="PR00987">
    <property type="entry name" value="TRNASYNTHGLU"/>
</dbReference>
<keyword evidence="15" id="KW-1185">Reference proteome</keyword>
<comment type="caution">
    <text evidence="14">The sequence shown here is derived from an EMBL/GenBank/DDBJ whole genome shotgun (WGS) entry which is preliminary data.</text>
</comment>
<evidence type="ECO:0000256" key="2">
    <source>
        <dbReference type="ARBA" id="ARBA00008927"/>
    </source>
</evidence>
<accession>A0ABD5UIB5</accession>
<dbReference type="InterPro" id="IPR004526">
    <property type="entry name" value="Glu-tRNA-synth_arc/euk"/>
</dbReference>
<dbReference type="InterPro" id="IPR049437">
    <property type="entry name" value="tRNA-synt_1c_C2"/>
</dbReference>
<dbReference type="Proteomes" id="UP001596333">
    <property type="component" value="Unassembled WGS sequence"/>
</dbReference>
<dbReference type="SUPFAM" id="SSF50715">
    <property type="entry name" value="Ribosomal protein L25-like"/>
    <property type="match status" value="1"/>
</dbReference>
<dbReference type="SUPFAM" id="SSF52374">
    <property type="entry name" value="Nucleotidylyl transferase"/>
    <property type="match status" value="1"/>
</dbReference>
<dbReference type="Pfam" id="PF20974">
    <property type="entry name" value="tRNA-synt_1c_C2"/>
    <property type="match status" value="1"/>
</dbReference>
<protein>
    <recommendedName>
        <fullName evidence="10">Glutamate--tRNA ligase</fullName>
        <ecNumber evidence="10">6.1.1.17</ecNumber>
    </recommendedName>
    <alternativeName>
        <fullName evidence="10">Glutamyl-tRNA synthetase</fullName>
        <shortName evidence="10">GluRS</shortName>
    </alternativeName>
</protein>
<keyword evidence="8 10" id="KW-0030">Aminoacyl-tRNA synthetase</keyword>
<evidence type="ECO:0000256" key="1">
    <source>
        <dbReference type="ARBA" id="ARBA00004496"/>
    </source>
</evidence>
<dbReference type="NCBIfam" id="NF003169">
    <property type="entry name" value="PRK04156.1"/>
    <property type="match status" value="1"/>
</dbReference>
<dbReference type="GO" id="GO:0005737">
    <property type="term" value="C:cytoplasm"/>
    <property type="evidence" value="ECO:0007669"/>
    <property type="project" value="UniProtKB-SubCell"/>
</dbReference>
<feature type="domain" description="Glutamyl/glutaminyl-tRNA synthetase class Ib anti-codon binding" evidence="12">
    <location>
        <begin position="418"/>
        <end position="492"/>
    </location>
</feature>
<dbReference type="Pfam" id="PF03950">
    <property type="entry name" value="tRNA-synt_1c_C"/>
    <property type="match status" value="1"/>
</dbReference>
<comment type="similarity">
    <text evidence="2 10">Belongs to the class-I aminoacyl-tRNA synthetase family. Glutamate--tRNA ligase type 2 subfamily.</text>
</comment>
<evidence type="ECO:0000259" key="13">
    <source>
        <dbReference type="Pfam" id="PF20974"/>
    </source>
</evidence>
<evidence type="ECO:0000256" key="4">
    <source>
        <dbReference type="ARBA" id="ARBA00022598"/>
    </source>
</evidence>
<feature type="short sequence motif" description="'HIGH' region" evidence="10">
    <location>
        <begin position="113"/>
        <end position="123"/>
    </location>
</feature>
<proteinExistence type="inferred from homology"/>
<comment type="catalytic activity">
    <reaction evidence="9 10">
        <text>tRNA(Glu) + L-glutamate + ATP = L-glutamyl-tRNA(Glu) + AMP + diphosphate</text>
        <dbReference type="Rhea" id="RHEA:23540"/>
        <dbReference type="Rhea" id="RHEA-COMP:9663"/>
        <dbReference type="Rhea" id="RHEA-COMP:9680"/>
        <dbReference type="ChEBI" id="CHEBI:29985"/>
        <dbReference type="ChEBI" id="CHEBI:30616"/>
        <dbReference type="ChEBI" id="CHEBI:33019"/>
        <dbReference type="ChEBI" id="CHEBI:78442"/>
        <dbReference type="ChEBI" id="CHEBI:78520"/>
        <dbReference type="ChEBI" id="CHEBI:456215"/>
        <dbReference type="EC" id="6.1.1.17"/>
    </reaction>
</comment>
<evidence type="ECO:0000259" key="12">
    <source>
        <dbReference type="Pfam" id="PF03950"/>
    </source>
</evidence>
<keyword evidence="3 10" id="KW-0963">Cytoplasm</keyword>
<evidence type="ECO:0000313" key="14">
    <source>
        <dbReference type="EMBL" id="MFC6888893.1"/>
    </source>
</evidence>
<dbReference type="InterPro" id="IPR020059">
    <property type="entry name" value="Glu/Gln-tRNA-synth_Ib_codon-bd"/>
</dbReference>
<keyword evidence="6 10" id="KW-0067">ATP-binding</keyword>
<name>A0ABD5UIB5_9EURY</name>
<feature type="domain" description="tRNA synthetases class I (E and Q) anti-codon binding" evidence="13">
    <location>
        <begin position="511"/>
        <end position="560"/>
    </location>
</feature>
<dbReference type="Gene3D" id="2.40.240.10">
    <property type="entry name" value="Ribosomal Protein L25, Chain P"/>
    <property type="match status" value="1"/>
</dbReference>
<evidence type="ECO:0000256" key="3">
    <source>
        <dbReference type="ARBA" id="ARBA00022490"/>
    </source>
</evidence>
<evidence type="ECO:0000256" key="9">
    <source>
        <dbReference type="ARBA" id="ARBA00048351"/>
    </source>
</evidence>
<dbReference type="GO" id="GO:0004818">
    <property type="term" value="F:glutamate-tRNA ligase activity"/>
    <property type="evidence" value="ECO:0007669"/>
    <property type="project" value="UniProtKB-UniRule"/>
</dbReference>
<organism evidence="14 15">
    <name type="scientific">Halorubrum trueperi</name>
    <dbReference type="NCBI Taxonomy" id="2004704"/>
    <lineage>
        <taxon>Archaea</taxon>
        <taxon>Methanobacteriati</taxon>
        <taxon>Methanobacteriota</taxon>
        <taxon>Stenosarchaea group</taxon>
        <taxon>Halobacteria</taxon>
        <taxon>Halobacteriales</taxon>
        <taxon>Haloferacaceae</taxon>
        <taxon>Halorubrum</taxon>
    </lineage>
</organism>
<dbReference type="PANTHER" id="PTHR43097:SF5">
    <property type="entry name" value="GLUTAMATE--TRNA LIGASE"/>
    <property type="match status" value="1"/>
</dbReference>
<dbReference type="AlphaFoldDB" id="A0ABD5UIB5"/>
<keyword evidence="4 10" id="KW-0436">Ligase</keyword>
<gene>
    <name evidence="10" type="primary">gltX</name>
    <name evidence="14" type="ORF">ACFQEY_07710</name>
</gene>